<dbReference type="InterPro" id="IPR011990">
    <property type="entry name" value="TPR-like_helical_dom_sf"/>
</dbReference>
<dbReference type="SMART" id="SM00671">
    <property type="entry name" value="SEL1"/>
    <property type="match status" value="3"/>
</dbReference>
<dbReference type="SMART" id="SM00028">
    <property type="entry name" value="TPR"/>
    <property type="match status" value="2"/>
</dbReference>
<comment type="caution">
    <text evidence="3">The sequence shown here is derived from an EMBL/GenBank/DDBJ whole genome shotgun (WGS) entry which is preliminary data.</text>
</comment>
<reference evidence="3 4" key="1">
    <citation type="submission" date="2018-08" db="EMBL/GenBank/DDBJ databases">
        <title>A genome reference for cultivated species of the human gut microbiota.</title>
        <authorList>
            <person name="Zou Y."/>
            <person name="Xue W."/>
            <person name="Luo G."/>
        </authorList>
    </citation>
    <scope>NUCLEOTIDE SEQUENCE [LARGE SCALE GENOMIC DNA]</scope>
    <source>
        <strain evidence="3 4">AF16-14</strain>
    </source>
</reference>
<evidence type="ECO:0000313" key="4">
    <source>
        <dbReference type="Proteomes" id="UP000284243"/>
    </source>
</evidence>
<dbReference type="PROSITE" id="PS50005">
    <property type="entry name" value="TPR"/>
    <property type="match status" value="2"/>
</dbReference>
<dbReference type="PANTHER" id="PTHR44943">
    <property type="entry name" value="CELLULOSE SYNTHASE OPERON PROTEIN C"/>
    <property type="match status" value="1"/>
</dbReference>
<organism evidence="3 4">
    <name type="scientific">Odoribacter splanchnicus</name>
    <dbReference type="NCBI Taxonomy" id="28118"/>
    <lineage>
        <taxon>Bacteria</taxon>
        <taxon>Pseudomonadati</taxon>
        <taxon>Bacteroidota</taxon>
        <taxon>Bacteroidia</taxon>
        <taxon>Bacteroidales</taxon>
        <taxon>Odoribacteraceae</taxon>
        <taxon>Odoribacter</taxon>
    </lineage>
</organism>
<dbReference type="InterPro" id="IPR026906">
    <property type="entry name" value="LRR_5"/>
</dbReference>
<evidence type="ECO:0000256" key="1">
    <source>
        <dbReference type="ARBA" id="ARBA00022737"/>
    </source>
</evidence>
<dbReference type="InterPro" id="IPR032675">
    <property type="entry name" value="LRR_dom_sf"/>
</dbReference>
<name>A0A412TJH9_9BACT</name>
<dbReference type="Gene3D" id="3.80.10.10">
    <property type="entry name" value="Ribonuclease Inhibitor"/>
    <property type="match status" value="1"/>
</dbReference>
<dbReference type="Pfam" id="PF13306">
    <property type="entry name" value="LRR_5"/>
    <property type="match status" value="1"/>
</dbReference>
<dbReference type="SUPFAM" id="SSF81901">
    <property type="entry name" value="HCP-like"/>
    <property type="match status" value="1"/>
</dbReference>
<accession>A0A412TJH9</accession>
<dbReference type="RefSeq" id="WP_022160829.1">
    <property type="nucleotide sequence ID" value="NZ_JADNDE010000128.1"/>
</dbReference>
<dbReference type="InterPro" id="IPR051685">
    <property type="entry name" value="Ycf3/AcsC/BcsC/TPR_MFPF"/>
</dbReference>
<gene>
    <name evidence="3" type="ORF">DWW57_18285</name>
</gene>
<evidence type="ECO:0000256" key="2">
    <source>
        <dbReference type="ARBA" id="ARBA00022803"/>
    </source>
</evidence>
<dbReference type="Gene3D" id="1.25.40.10">
    <property type="entry name" value="Tetratricopeptide repeat domain"/>
    <property type="match status" value="1"/>
</dbReference>
<evidence type="ECO:0000313" key="3">
    <source>
        <dbReference type="EMBL" id="RGU53667.1"/>
    </source>
</evidence>
<proteinExistence type="predicted"/>
<dbReference type="AlphaFoldDB" id="A0A412TJH9"/>
<keyword evidence="2" id="KW-0802">TPR repeat</keyword>
<sequence>MKRTIMMKYQSITILFVLLFLFRIAQSQCIETGYVKEYNGVEEKTPLPGVELQVVGSPSAVSDEQGRFELHFAVLKPGQAVKYNEIYKPGYILFNKEALEIWRISDNKTPFVVVMCREGEFRALKKKFYGIIEKSYRDDYLRQKKLAETSIANELELTEKLKQLEKSYQEKLSNINTYVEIFARIDRNEMDDKISRALQLVEEGKIDEGIRLYEELELIGQTNEQLNKWNTGERVIQAGQTMKNEAQQDLLLMADKLRQQVGLYEMGGWDYNDQRIETTHKLVEVYRLLNKAFPGEFAPQLGQWLCLEGDNSNDPDTLFAKVTEAARLPSYAGLIMLGNLYEYRSVKEIQYLEKARSCYEQALSLISADDSSRYAEKRLNSFYDFTDSTTGHPIYYKILSAQEKTVAIWPKSIISYNDPEGELVLPEFVKYKGEKYRLVSIGANAFKNNKRLLSVTLPKSVTGIGENAFYGCFSLESIRVGENVEMVAEGAVPESTLLILPDNTRKLQGWLYDFIYKRFEFMLQDSKNIGLAGYAIYHLADDLLKDKVTPDDNKAFYWYLKGHILADSVYAECNLAEAAACFRQALEKGGAVAAYRLGLLYYWAGDYRNAYDFYVRAADAEILEADNQLAYMYAKGQYVKQDFTKAMVYIDKAIARDSADPNYIDSKGEIYLMMGQRDKAAEAWNKVVKMDPAFDRSRSDLYKKLYGIPQTQLSDSSKRLNNYIDIVRAVARTEHARFFNACEMPEYEELLAIGIIAVQVMIKNKTPEQLEKYNAFYLATAIQWAIQNELQIRYKWYGQVIPHQRMEIKKENKWLNQNQMLFLSIYRTIVLLYNHIGLFQENNLRSEIENASRILLQAIDSIPVSHRDLARQLIYEQKFVSEIAKEQGKTFEACYRDIMPVVNFLRQAISIVGQKIEYNKNITFDPDFSDSSSMLFSEPPKKYLDIVRIIAQAEQKNLIDRKQNFIDYEELLSVGIIAVQVLTGKKTAEELEKYSSVYLASSIHWAIQNELKMRYKWYTPVRFGKLMSTENEQDSLLSQYMTVVWLQTAGALYNRKDSIDNRSLRAEIEQVGSAILKEISRLPADQRQWVTALFIHQKELGEIVEAYGIRVEDCLRSLSPFWKKIKEIGRKKYR</sequence>
<dbReference type="PANTHER" id="PTHR44943:SF8">
    <property type="entry name" value="TPR REPEAT-CONTAINING PROTEIN MJ0263"/>
    <property type="match status" value="1"/>
</dbReference>
<keyword evidence="1" id="KW-0677">Repeat</keyword>
<dbReference type="InterPro" id="IPR019734">
    <property type="entry name" value="TPR_rpt"/>
</dbReference>
<dbReference type="EMBL" id="QRYC01000043">
    <property type="protein sequence ID" value="RGU53667.1"/>
    <property type="molecule type" value="Genomic_DNA"/>
</dbReference>
<protein>
    <submittedName>
        <fullName evidence="3">Uncharacterized protein</fullName>
    </submittedName>
</protein>
<dbReference type="InterPro" id="IPR006597">
    <property type="entry name" value="Sel1-like"/>
</dbReference>
<dbReference type="Proteomes" id="UP000284243">
    <property type="component" value="Unassembled WGS sequence"/>
</dbReference>